<dbReference type="CDD" id="cd00099">
    <property type="entry name" value="IgV"/>
    <property type="match status" value="1"/>
</dbReference>
<keyword evidence="8" id="KW-0812">Transmembrane</keyword>
<comment type="subcellular location">
    <subcellularLocation>
        <location evidence="1">Cell membrane</location>
    </subcellularLocation>
</comment>
<dbReference type="Gene3D" id="2.60.40.10">
    <property type="entry name" value="Immunoglobulins"/>
    <property type="match status" value="2"/>
</dbReference>
<dbReference type="GeneTree" id="ENSGT01030000234530"/>
<reference evidence="11 12" key="1">
    <citation type="submission" date="2019-04" db="EMBL/GenBank/DDBJ databases">
        <authorList>
            <consortium name="Wellcome Sanger Institute Data Sharing"/>
        </authorList>
    </citation>
    <scope>NUCLEOTIDE SEQUENCE [LARGE SCALE GENOMIC DNA]</scope>
</reference>
<evidence type="ECO:0000256" key="1">
    <source>
        <dbReference type="ARBA" id="ARBA00004236"/>
    </source>
</evidence>
<organism evidence="11 12">
    <name type="scientific">Scleropages formosus</name>
    <name type="common">Asian bonytongue</name>
    <name type="synonym">Osteoglossum formosum</name>
    <dbReference type="NCBI Taxonomy" id="113540"/>
    <lineage>
        <taxon>Eukaryota</taxon>
        <taxon>Metazoa</taxon>
        <taxon>Chordata</taxon>
        <taxon>Craniata</taxon>
        <taxon>Vertebrata</taxon>
        <taxon>Euteleostomi</taxon>
        <taxon>Actinopterygii</taxon>
        <taxon>Neopterygii</taxon>
        <taxon>Teleostei</taxon>
        <taxon>Osteoglossocephala</taxon>
        <taxon>Osteoglossomorpha</taxon>
        <taxon>Osteoglossiformes</taxon>
        <taxon>Osteoglossidae</taxon>
        <taxon>Scleropages</taxon>
    </lineage>
</organism>
<dbReference type="InterPro" id="IPR007110">
    <property type="entry name" value="Ig-like_dom"/>
</dbReference>
<dbReference type="PROSITE" id="PS50835">
    <property type="entry name" value="IG_LIKE"/>
    <property type="match status" value="2"/>
</dbReference>
<feature type="transmembrane region" description="Helical" evidence="8">
    <location>
        <begin position="258"/>
        <end position="280"/>
    </location>
</feature>
<dbReference type="Ensembl" id="ENSSFOT00015071409.1">
    <property type="protein sequence ID" value="ENSSFOP00015045380.1"/>
    <property type="gene ID" value="ENSSFOG00015002193.2"/>
</dbReference>
<evidence type="ECO:0000313" key="11">
    <source>
        <dbReference type="Ensembl" id="ENSSFOP00015045380.1"/>
    </source>
</evidence>
<dbReference type="OrthoDB" id="8947657at2759"/>
<dbReference type="AlphaFoldDB" id="A0A8C9T1C4"/>
<dbReference type="GO" id="GO:0005886">
    <property type="term" value="C:plasma membrane"/>
    <property type="evidence" value="ECO:0007669"/>
    <property type="project" value="UniProtKB-SubCell"/>
</dbReference>
<sequence>MSVTFNRSSRFFALLLSGITQTDIVSQPVPLMTVQLGENVLFSCLYSEQEVEYISWFKQTVGEKPRLIAISHKYTHPIYYGNFSHTRFKVLENGSNNQLIISNTEFSDSAIYYCGGMNNYAMTFATGTFLIVTAVISRHKTVVQQPVSDPVHPGDSVTLQCTVNSETCAGDHSVYWFRHGSGESLPGLIYTHGNRSDECEKSPEAGSPTHSCVYSLPKRNLRRSDAGIYYCAVVTCGDILFGDGTKCICVAGPTLDPVLLGLGAALVFCVVLLIFLVCYICKNTGKMSFSCKIYLLLCLH</sequence>
<feature type="domain" description="Ig-like" evidence="10">
    <location>
        <begin position="140"/>
        <end position="233"/>
    </location>
</feature>
<feature type="domain" description="Ig-like" evidence="10">
    <location>
        <begin position="22"/>
        <end position="114"/>
    </location>
</feature>
<dbReference type="GO" id="GO:0009617">
    <property type="term" value="P:response to bacterium"/>
    <property type="evidence" value="ECO:0007669"/>
    <property type="project" value="TreeGrafter"/>
</dbReference>
<evidence type="ECO:0000256" key="3">
    <source>
        <dbReference type="ARBA" id="ARBA00022729"/>
    </source>
</evidence>
<dbReference type="Pfam" id="PF07686">
    <property type="entry name" value="V-set"/>
    <property type="match status" value="2"/>
</dbReference>
<keyword evidence="12" id="KW-1185">Reference proteome</keyword>
<dbReference type="InterPro" id="IPR013106">
    <property type="entry name" value="Ig_V-set"/>
</dbReference>
<evidence type="ECO:0000256" key="6">
    <source>
        <dbReference type="ARBA" id="ARBA00023157"/>
    </source>
</evidence>
<keyword evidence="7" id="KW-0325">Glycoprotein</keyword>
<keyword evidence="5 8" id="KW-0472">Membrane</keyword>
<dbReference type="SUPFAM" id="SSF48726">
    <property type="entry name" value="Immunoglobulin"/>
    <property type="match status" value="2"/>
</dbReference>
<accession>A0A8C9T1C4</accession>
<feature type="signal peptide" evidence="9">
    <location>
        <begin position="1"/>
        <end position="26"/>
    </location>
</feature>
<keyword evidence="4" id="KW-0391">Immunity</keyword>
<keyword evidence="3 9" id="KW-0732">Signal</keyword>
<dbReference type="InterPro" id="IPR052051">
    <property type="entry name" value="TCR_complex_component"/>
</dbReference>
<evidence type="ECO:0000256" key="8">
    <source>
        <dbReference type="SAM" id="Phobius"/>
    </source>
</evidence>
<dbReference type="GO" id="GO:0002376">
    <property type="term" value="P:immune system process"/>
    <property type="evidence" value="ECO:0007669"/>
    <property type="project" value="UniProtKB-KW"/>
</dbReference>
<evidence type="ECO:0000313" key="12">
    <source>
        <dbReference type="Proteomes" id="UP000694397"/>
    </source>
</evidence>
<keyword evidence="2" id="KW-1003">Cell membrane</keyword>
<evidence type="ECO:0000256" key="2">
    <source>
        <dbReference type="ARBA" id="ARBA00022475"/>
    </source>
</evidence>
<dbReference type="Proteomes" id="UP000694397">
    <property type="component" value="Chromosome 13"/>
</dbReference>
<evidence type="ECO:0000256" key="4">
    <source>
        <dbReference type="ARBA" id="ARBA00022859"/>
    </source>
</evidence>
<dbReference type="PANTHER" id="PTHR19433">
    <property type="entry name" value="T-CELL RECEPTOR ALPHA CHAIN V REGION-RELATED"/>
    <property type="match status" value="1"/>
</dbReference>
<keyword evidence="8" id="KW-1133">Transmembrane helix</keyword>
<proteinExistence type="predicted"/>
<protein>
    <recommendedName>
        <fullName evidence="10">Ig-like domain-containing protein</fullName>
    </recommendedName>
</protein>
<reference evidence="11" key="2">
    <citation type="submission" date="2025-08" db="UniProtKB">
        <authorList>
            <consortium name="Ensembl"/>
        </authorList>
    </citation>
    <scope>IDENTIFICATION</scope>
</reference>
<dbReference type="SMART" id="SM00406">
    <property type="entry name" value="IGv"/>
    <property type="match status" value="2"/>
</dbReference>
<evidence type="ECO:0000259" key="10">
    <source>
        <dbReference type="PROSITE" id="PS50835"/>
    </source>
</evidence>
<dbReference type="InterPro" id="IPR013783">
    <property type="entry name" value="Ig-like_fold"/>
</dbReference>
<evidence type="ECO:0000256" key="5">
    <source>
        <dbReference type="ARBA" id="ARBA00023136"/>
    </source>
</evidence>
<feature type="chain" id="PRO_5034613505" description="Ig-like domain-containing protein" evidence="9">
    <location>
        <begin position="27"/>
        <end position="300"/>
    </location>
</feature>
<name>A0A8C9T1C4_SCLFO</name>
<dbReference type="InterPro" id="IPR036179">
    <property type="entry name" value="Ig-like_dom_sf"/>
</dbReference>
<dbReference type="SMART" id="SM00409">
    <property type="entry name" value="IG"/>
    <property type="match status" value="2"/>
</dbReference>
<dbReference type="PANTHER" id="PTHR19433:SF111">
    <property type="entry name" value="T CELL RECEPTOR ALPHA VARIABLE 4"/>
    <property type="match status" value="1"/>
</dbReference>
<keyword evidence="6" id="KW-1015">Disulfide bond</keyword>
<dbReference type="InterPro" id="IPR003599">
    <property type="entry name" value="Ig_sub"/>
</dbReference>
<reference evidence="11" key="3">
    <citation type="submission" date="2025-09" db="UniProtKB">
        <authorList>
            <consortium name="Ensembl"/>
        </authorList>
    </citation>
    <scope>IDENTIFICATION</scope>
</reference>
<evidence type="ECO:0000256" key="7">
    <source>
        <dbReference type="ARBA" id="ARBA00023180"/>
    </source>
</evidence>
<evidence type="ECO:0000256" key="9">
    <source>
        <dbReference type="SAM" id="SignalP"/>
    </source>
</evidence>